<keyword evidence="2" id="KW-1185">Reference proteome</keyword>
<evidence type="ECO:0000313" key="2">
    <source>
        <dbReference type="Proteomes" id="UP001260980"/>
    </source>
</evidence>
<sequence length="194" mass="21625">MSKPFVIIINGLPGTGKTTLAKRLEQDLRIPLFSRDGIYETLYDALDCQNNGCPPLMAPASFTMLYAIASTLLSAGQSMMIEGFFGRPELRSAEFLKLQRASGFEPIQILCRTEGKVLLERFLTRMGAKERHAAHADLEWIEQEENKARISRGDLTPLTLGGTMIEIDTTSPDSFDYALLIKSIQMTLLHSQIN</sequence>
<protein>
    <submittedName>
        <fullName evidence="1">AAA family ATPase</fullName>
    </submittedName>
</protein>
<dbReference type="PANTHER" id="PTHR37807">
    <property type="entry name" value="OS07G0160300 PROTEIN"/>
    <property type="match status" value="1"/>
</dbReference>
<dbReference type="InterPro" id="IPR027417">
    <property type="entry name" value="P-loop_NTPase"/>
</dbReference>
<evidence type="ECO:0000313" key="1">
    <source>
        <dbReference type="EMBL" id="MDU0203937.1"/>
    </source>
</evidence>
<dbReference type="PANTHER" id="PTHR37807:SF3">
    <property type="entry name" value="OS07G0160300 PROTEIN"/>
    <property type="match status" value="1"/>
</dbReference>
<accession>A0ABU3RJC3</accession>
<dbReference type="Proteomes" id="UP001260980">
    <property type="component" value="Unassembled WGS sequence"/>
</dbReference>
<dbReference type="SUPFAM" id="SSF52540">
    <property type="entry name" value="P-loop containing nucleoside triphosphate hydrolases"/>
    <property type="match status" value="1"/>
</dbReference>
<dbReference type="Pfam" id="PF13671">
    <property type="entry name" value="AAA_33"/>
    <property type="match status" value="1"/>
</dbReference>
<comment type="caution">
    <text evidence="1">The sequence shown here is derived from an EMBL/GenBank/DDBJ whole genome shotgun (WGS) entry which is preliminary data.</text>
</comment>
<organism evidence="1 2">
    <name type="scientific">Paenibacillus violae</name>
    <dbReference type="NCBI Taxonomy" id="3077234"/>
    <lineage>
        <taxon>Bacteria</taxon>
        <taxon>Bacillati</taxon>
        <taxon>Bacillota</taxon>
        <taxon>Bacilli</taxon>
        <taxon>Bacillales</taxon>
        <taxon>Paenibacillaceae</taxon>
        <taxon>Paenibacillus</taxon>
    </lineage>
</organism>
<dbReference type="Gene3D" id="3.40.50.300">
    <property type="entry name" value="P-loop containing nucleotide triphosphate hydrolases"/>
    <property type="match status" value="1"/>
</dbReference>
<reference evidence="1 2" key="1">
    <citation type="submission" date="2023-10" db="EMBL/GenBank/DDBJ databases">
        <title>Paenibacillus strain PFR10 Genome sequencing and assembly.</title>
        <authorList>
            <person name="Kim I."/>
        </authorList>
    </citation>
    <scope>NUCLEOTIDE SEQUENCE [LARGE SCALE GENOMIC DNA]</scope>
    <source>
        <strain evidence="1 2">PFR10</strain>
    </source>
</reference>
<name>A0ABU3RJC3_9BACL</name>
<proteinExistence type="predicted"/>
<dbReference type="RefSeq" id="WP_315953989.1">
    <property type="nucleotide sequence ID" value="NZ_JAWCUD010000008.1"/>
</dbReference>
<dbReference type="EMBL" id="JAWCUD010000008">
    <property type="protein sequence ID" value="MDU0203937.1"/>
    <property type="molecule type" value="Genomic_DNA"/>
</dbReference>
<gene>
    <name evidence="1" type="ORF">RQP52_22895</name>
</gene>